<evidence type="ECO:0000259" key="7">
    <source>
        <dbReference type="PROSITE" id="PS50850"/>
    </source>
</evidence>
<dbReference type="CDD" id="cd17476">
    <property type="entry name" value="MFS_Amf1_MDR_like"/>
    <property type="match status" value="1"/>
</dbReference>
<keyword evidence="2 6" id="KW-0812">Transmembrane</keyword>
<organism evidence="8 9">
    <name type="scientific">Geosmithia morbida</name>
    <dbReference type="NCBI Taxonomy" id="1094350"/>
    <lineage>
        <taxon>Eukaryota</taxon>
        <taxon>Fungi</taxon>
        <taxon>Dikarya</taxon>
        <taxon>Ascomycota</taxon>
        <taxon>Pezizomycotina</taxon>
        <taxon>Sordariomycetes</taxon>
        <taxon>Hypocreomycetidae</taxon>
        <taxon>Hypocreales</taxon>
        <taxon>Bionectriaceae</taxon>
        <taxon>Geosmithia</taxon>
    </lineage>
</organism>
<feature type="transmembrane region" description="Helical" evidence="6">
    <location>
        <begin position="92"/>
        <end position="110"/>
    </location>
</feature>
<evidence type="ECO:0000256" key="5">
    <source>
        <dbReference type="SAM" id="MobiDB-lite"/>
    </source>
</evidence>
<sequence>MTVENRGEGRNHSSSHGEYVENDARRSSRVENELVRSASKVSIAESFSIGHEIIFVSLICMAQFTTQAALGNCLNIIHAIGDTFDIVNTGELAWLIAGYSLTVGTFILIFGRFGDVFGYKRMLIIGYSWFSIWTMVAGVASYSNKVLFIFARVFQGIGPAILLPNALAILGATYAPGRRKAMVFSLFGACAPSGATVGALFAGLFVYGDPNWWSWTFYSFAIALACMAVLTVFVVPELHSGTPVAGMTLKQIISELDPLGGLTGVLSLVLINFAWNQASVVGWNVPYVYVLLIIGLAVAPVFFYIELKVSSRPLIPFHALSVDVLFVLGCITCGWSCFGIWIFYIWQFFQQLRGSSPLLTAAWISPCAVSGALASLTTGWILHRVGAGLVMVLALSCFTAGTALIMTAPVGQIYWLQSFFCVVIIPWGMDMSFPAATLILSNATSRKEQGISASLVTTVVNYSISLGLGFAGTVEAYINPGGTSPAALLKGFRSAWYMGIGLSGLGIAISMAFLARDLTRKRPTRKIDG</sequence>
<gene>
    <name evidence="8" type="ORF">GMORB2_6296</name>
</gene>
<comment type="caution">
    <text evidence="8">The sequence shown here is derived from an EMBL/GenBank/DDBJ whole genome shotgun (WGS) entry which is preliminary data.</text>
</comment>
<dbReference type="InterPro" id="IPR020846">
    <property type="entry name" value="MFS_dom"/>
</dbReference>
<name>A0A9P4YWZ6_9HYPO</name>
<accession>A0A9P4YWZ6</accession>
<feature type="transmembrane region" description="Helical" evidence="6">
    <location>
        <begin position="317"/>
        <end position="346"/>
    </location>
</feature>
<evidence type="ECO:0000313" key="9">
    <source>
        <dbReference type="Proteomes" id="UP000749293"/>
    </source>
</evidence>
<reference evidence="8" key="1">
    <citation type="submission" date="2020-03" db="EMBL/GenBank/DDBJ databases">
        <title>Site-based positive gene gene selection in Geosmithia morbida across the United States reveals a broad range of putative effectors and factors for local host and environmental adapation.</title>
        <authorList>
            <person name="Onufrak A."/>
            <person name="Murdoch R.W."/>
            <person name="Gazis R."/>
            <person name="Huff M."/>
            <person name="Staton M."/>
            <person name="Klingeman W."/>
            <person name="Hadziabdic D."/>
        </authorList>
    </citation>
    <scope>NUCLEOTIDE SEQUENCE</scope>
    <source>
        <strain evidence="8">1262</strain>
    </source>
</reference>
<dbReference type="Pfam" id="PF07690">
    <property type="entry name" value="MFS_1"/>
    <property type="match status" value="1"/>
</dbReference>
<dbReference type="RefSeq" id="XP_035322247.1">
    <property type="nucleotide sequence ID" value="XM_035468266.1"/>
</dbReference>
<dbReference type="PROSITE" id="PS50850">
    <property type="entry name" value="MFS"/>
    <property type="match status" value="1"/>
</dbReference>
<dbReference type="OrthoDB" id="2428527at2759"/>
<feature type="domain" description="Major facilitator superfamily (MFS) profile" evidence="7">
    <location>
        <begin position="52"/>
        <end position="518"/>
    </location>
</feature>
<feature type="transmembrane region" description="Helical" evidence="6">
    <location>
        <begin position="256"/>
        <end position="275"/>
    </location>
</feature>
<dbReference type="InterPro" id="IPR011701">
    <property type="entry name" value="MFS"/>
</dbReference>
<feature type="transmembrane region" description="Helical" evidence="6">
    <location>
        <begin position="358"/>
        <end position="382"/>
    </location>
</feature>
<evidence type="ECO:0000313" key="8">
    <source>
        <dbReference type="EMBL" id="KAF4123595.1"/>
    </source>
</evidence>
<keyword evidence="3 6" id="KW-1133">Transmembrane helix</keyword>
<feature type="transmembrane region" description="Helical" evidence="6">
    <location>
        <begin position="414"/>
        <end position="440"/>
    </location>
</feature>
<dbReference type="AlphaFoldDB" id="A0A9P4YWZ6"/>
<feature type="transmembrane region" description="Helical" evidence="6">
    <location>
        <begin position="287"/>
        <end position="305"/>
    </location>
</feature>
<dbReference type="PANTHER" id="PTHR42718:SF1">
    <property type="entry name" value="LOW AFFINITY AMMONIUM TRANSPORTER"/>
    <property type="match status" value="1"/>
</dbReference>
<dbReference type="SUPFAM" id="SSF103473">
    <property type="entry name" value="MFS general substrate transporter"/>
    <property type="match status" value="1"/>
</dbReference>
<feature type="compositionally biased region" description="Basic and acidic residues" evidence="5">
    <location>
        <begin position="1"/>
        <end position="11"/>
    </location>
</feature>
<dbReference type="GO" id="GO:0022857">
    <property type="term" value="F:transmembrane transporter activity"/>
    <property type="evidence" value="ECO:0007669"/>
    <property type="project" value="InterPro"/>
</dbReference>
<dbReference type="EMBL" id="JAANYQ010000006">
    <property type="protein sequence ID" value="KAF4123595.1"/>
    <property type="molecule type" value="Genomic_DNA"/>
</dbReference>
<keyword evidence="9" id="KW-1185">Reference proteome</keyword>
<evidence type="ECO:0000256" key="4">
    <source>
        <dbReference type="ARBA" id="ARBA00023136"/>
    </source>
</evidence>
<feature type="transmembrane region" description="Helical" evidence="6">
    <location>
        <begin position="182"/>
        <end position="206"/>
    </location>
</feature>
<feature type="transmembrane region" description="Helical" evidence="6">
    <location>
        <begin position="122"/>
        <end position="143"/>
    </location>
</feature>
<comment type="subcellular location">
    <subcellularLocation>
        <location evidence="1">Membrane</location>
        <topology evidence="1">Multi-pass membrane protein</topology>
    </subcellularLocation>
</comment>
<feature type="transmembrane region" description="Helical" evidence="6">
    <location>
        <begin position="149"/>
        <end position="170"/>
    </location>
</feature>
<feature type="region of interest" description="Disordered" evidence="5">
    <location>
        <begin position="1"/>
        <end position="25"/>
    </location>
</feature>
<proteinExistence type="predicted"/>
<feature type="transmembrane region" description="Helical" evidence="6">
    <location>
        <begin position="212"/>
        <end position="235"/>
    </location>
</feature>
<evidence type="ECO:0000256" key="2">
    <source>
        <dbReference type="ARBA" id="ARBA00022692"/>
    </source>
</evidence>
<protein>
    <submittedName>
        <fullName evidence="8">Major Facilitator Superfamily</fullName>
    </submittedName>
</protein>
<dbReference type="GeneID" id="55972521"/>
<feature type="transmembrane region" description="Helical" evidence="6">
    <location>
        <begin position="389"/>
        <end position="408"/>
    </location>
</feature>
<dbReference type="PANTHER" id="PTHR42718">
    <property type="entry name" value="MAJOR FACILITATOR SUPERFAMILY MULTIDRUG TRANSPORTER MFSC"/>
    <property type="match status" value="1"/>
</dbReference>
<feature type="transmembrane region" description="Helical" evidence="6">
    <location>
        <begin position="452"/>
        <end position="474"/>
    </location>
</feature>
<dbReference type="Gene3D" id="1.20.1250.20">
    <property type="entry name" value="MFS general substrate transporter like domains"/>
    <property type="match status" value="2"/>
</dbReference>
<feature type="transmembrane region" description="Helical" evidence="6">
    <location>
        <begin position="494"/>
        <end position="515"/>
    </location>
</feature>
<keyword evidence="4 6" id="KW-0472">Membrane</keyword>
<dbReference type="InterPro" id="IPR036259">
    <property type="entry name" value="MFS_trans_sf"/>
</dbReference>
<evidence type="ECO:0000256" key="6">
    <source>
        <dbReference type="SAM" id="Phobius"/>
    </source>
</evidence>
<evidence type="ECO:0000256" key="3">
    <source>
        <dbReference type="ARBA" id="ARBA00022989"/>
    </source>
</evidence>
<dbReference type="Proteomes" id="UP000749293">
    <property type="component" value="Unassembled WGS sequence"/>
</dbReference>
<dbReference type="GO" id="GO:0016020">
    <property type="term" value="C:membrane"/>
    <property type="evidence" value="ECO:0007669"/>
    <property type="project" value="UniProtKB-SubCell"/>
</dbReference>
<evidence type="ECO:0000256" key="1">
    <source>
        <dbReference type="ARBA" id="ARBA00004141"/>
    </source>
</evidence>